<dbReference type="Pfam" id="PF13439">
    <property type="entry name" value="Glyco_transf_4"/>
    <property type="match status" value="1"/>
</dbReference>
<dbReference type="EMBL" id="VOWJ01000019">
    <property type="protein sequence ID" value="TXE88598.1"/>
    <property type="molecule type" value="Genomic_DNA"/>
</dbReference>
<proteinExistence type="predicted"/>
<dbReference type="PANTHER" id="PTHR46401:SF2">
    <property type="entry name" value="GLYCOSYLTRANSFERASE WBBK-RELATED"/>
    <property type="match status" value="1"/>
</dbReference>
<dbReference type="Proteomes" id="UP000321629">
    <property type="component" value="Unassembled WGS sequence"/>
</dbReference>
<dbReference type="GO" id="GO:0016757">
    <property type="term" value="F:glycosyltransferase activity"/>
    <property type="evidence" value="ECO:0007669"/>
    <property type="project" value="InterPro"/>
</dbReference>
<comment type="caution">
    <text evidence="4">The sequence shown here is derived from an EMBL/GenBank/DDBJ whole genome shotgun (WGS) entry which is preliminary data.</text>
</comment>
<name>A0A5C7DRI9_9BACT</name>
<dbReference type="SUPFAM" id="SSF53756">
    <property type="entry name" value="UDP-Glycosyltransferase/glycogen phosphorylase"/>
    <property type="match status" value="1"/>
</dbReference>
<dbReference type="PANTHER" id="PTHR46401">
    <property type="entry name" value="GLYCOSYLTRANSFERASE WBBK-RELATED"/>
    <property type="match status" value="1"/>
</dbReference>
<keyword evidence="1 4" id="KW-0808">Transferase</keyword>
<dbReference type="Gene3D" id="3.40.50.2000">
    <property type="entry name" value="Glycogen Phosphorylase B"/>
    <property type="match status" value="2"/>
</dbReference>
<gene>
    <name evidence="4" type="ORF">FPD38_03210</name>
</gene>
<dbReference type="AlphaFoldDB" id="A0A5C7DRI9"/>
<dbReference type="GO" id="GO:0009103">
    <property type="term" value="P:lipopolysaccharide biosynthetic process"/>
    <property type="evidence" value="ECO:0007669"/>
    <property type="project" value="TreeGrafter"/>
</dbReference>
<evidence type="ECO:0000313" key="4">
    <source>
        <dbReference type="EMBL" id="TXE88598.1"/>
    </source>
</evidence>
<dbReference type="Pfam" id="PF00534">
    <property type="entry name" value="Glycos_transf_1"/>
    <property type="match status" value="1"/>
</dbReference>
<reference evidence="4 5" key="1">
    <citation type="submission" date="2019-07" db="EMBL/GenBank/DDBJ databases">
        <title>Rapid identification of Enteric Bacteria from Whole Genome Sequences (WGS) using Average Nucleotide Identity (ANI).</title>
        <authorList>
            <person name="Lane C."/>
        </authorList>
    </citation>
    <scope>NUCLEOTIDE SEQUENCE [LARGE SCALE GENOMIC DNA]</scope>
    <source>
        <strain evidence="4 5">2016D-0084</strain>
    </source>
</reference>
<dbReference type="CDD" id="cd03811">
    <property type="entry name" value="GT4_GT28_WabH-like"/>
    <property type="match status" value="1"/>
</dbReference>
<accession>A0A5C7DRI9</accession>
<feature type="domain" description="Glycosyltransferase subfamily 4-like N-terminal" evidence="3">
    <location>
        <begin position="14"/>
        <end position="180"/>
    </location>
</feature>
<sequence length="368" mass="42014">MKKLAIFIYSLGSGGAERVVSTLLPMLNLKYEVHLILMNDKISYDIPQVSIHYLEKSSPNESNLAKFLKLPLLALKYKKLCENLDINLQFVLLNRPNYIALMAKMLGLKSTLIINECTTPSVIYKHNNLNSFINKFLIKNLYNKADLILANSLGNKEDLLQNFNIQADKCDILYNAIDLESISEKSKEPIPFKDPFILSVGRLDNGKNHTMLIRAYAKVQTNLKLVILGEGILKNELLNLIEELNLKDKVFLLGFDNNPYKYMSKCDFFAFASSFEGFSNVLIECLACNCAVLCTDHKSGARELFLDDEFGLLVKVDDQDAMQKGLEKMCFNENLKQQYRQKAFTRAQEFDKVQIAKKLFEFFNKAHG</sequence>
<feature type="domain" description="Glycosyl transferase family 1" evidence="2">
    <location>
        <begin position="184"/>
        <end position="343"/>
    </location>
</feature>
<dbReference type="RefSeq" id="WP_147555350.1">
    <property type="nucleotide sequence ID" value="NZ_VOWJ01000019.1"/>
</dbReference>
<dbReference type="InterPro" id="IPR001296">
    <property type="entry name" value="Glyco_trans_1"/>
</dbReference>
<evidence type="ECO:0000259" key="2">
    <source>
        <dbReference type="Pfam" id="PF00534"/>
    </source>
</evidence>
<protein>
    <submittedName>
        <fullName evidence="4">Glycosyltransferase</fullName>
    </submittedName>
</protein>
<evidence type="ECO:0000256" key="1">
    <source>
        <dbReference type="ARBA" id="ARBA00022679"/>
    </source>
</evidence>
<dbReference type="InterPro" id="IPR028098">
    <property type="entry name" value="Glyco_trans_4-like_N"/>
</dbReference>
<organism evidence="4 5">
    <name type="scientific">Campylobacter volucris</name>
    <dbReference type="NCBI Taxonomy" id="1031542"/>
    <lineage>
        <taxon>Bacteria</taxon>
        <taxon>Pseudomonadati</taxon>
        <taxon>Campylobacterota</taxon>
        <taxon>Epsilonproteobacteria</taxon>
        <taxon>Campylobacterales</taxon>
        <taxon>Campylobacteraceae</taxon>
        <taxon>Campylobacter</taxon>
    </lineage>
</organism>
<evidence type="ECO:0000259" key="3">
    <source>
        <dbReference type="Pfam" id="PF13439"/>
    </source>
</evidence>
<evidence type="ECO:0000313" key="5">
    <source>
        <dbReference type="Proteomes" id="UP000321629"/>
    </source>
</evidence>